<accession>A0A8H6SPN2</accession>
<dbReference type="GeneID" id="59345105"/>
<protein>
    <submittedName>
        <fullName evidence="1">Uncharacterized protein</fullName>
    </submittedName>
</protein>
<dbReference type="AlphaFoldDB" id="A0A8H6SPN2"/>
<name>A0A8H6SPN2_9AGAR</name>
<gene>
    <name evidence="1" type="ORF">MIND_00583000</name>
</gene>
<sequence length="285" mass="31411">MTEPTLPRELERAVFELAAWADQRMICTLPLVARRVNVWIGPLRYRMYRIPSSRDLEALWRHVETLPASAAHTTHFATTLRVPRIASRLARTFPNLVDLGLWGEPPFASDMRALQPLAHLRRLSLSPYNVFPETGAGVNFVPDFPPLTHLTHLELLGPAGHAGPWTPPLIAAACPALTHLSFMDQYLPDVMRDALGTLLRLAVCVYVHVPDADAAADAGGLEADAATYERQRAVIVAMDDPRAAALTRVDLDEDWETGAWGGRDYWACAEEEVARAAAEANSTHA</sequence>
<dbReference type="EMBL" id="JACAZF010000005">
    <property type="protein sequence ID" value="KAF7303538.1"/>
    <property type="molecule type" value="Genomic_DNA"/>
</dbReference>
<comment type="caution">
    <text evidence="1">The sequence shown here is derived from an EMBL/GenBank/DDBJ whole genome shotgun (WGS) entry which is preliminary data.</text>
</comment>
<dbReference type="InterPro" id="IPR032675">
    <property type="entry name" value="LRR_dom_sf"/>
</dbReference>
<keyword evidence="2" id="KW-1185">Reference proteome</keyword>
<dbReference type="Gene3D" id="3.80.10.10">
    <property type="entry name" value="Ribonuclease Inhibitor"/>
    <property type="match status" value="1"/>
</dbReference>
<reference evidence="1" key="1">
    <citation type="submission" date="2020-05" db="EMBL/GenBank/DDBJ databases">
        <title>Mycena genomes resolve the evolution of fungal bioluminescence.</title>
        <authorList>
            <person name="Tsai I.J."/>
        </authorList>
    </citation>
    <scope>NUCLEOTIDE SEQUENCE</scope>
    <source>
        <strain evidence="1">171206Taipei</strain>
    </source>
</reference>
<organism evidence="1 2">
    <name type="scientific">Mycena indigotica</name>
    <dbReference type="NCBI Taxonomy" id="2126181"/>
    <lineage>
        <taxon>Eukaryota</taxon>
        <taxon>Fungi</taxon>
        <taxon>Dikarya</taxon>
        <taxon>Basidiomycota</taxon>
        <taxon>Agaricomycotina</taxon>
        <taxon>Agaricomycetes</taxon>
        <taxon>Agaricomycetidae</taxon>
        <taxon>Agaricales</taxon>
        <taxon>Marasmiineae</taxon>
        <taxon>Mycenaceae</taxon>
        <taxon>Mycena</taxon>
    </lineage>
</organism>
<proteinExistence type="predicted"/>
<evidence type="ECO:0000313" key="2">
    <source>
        <dbReference type="Proteomes" id="UP000636479"/>
    </source>
</evidence>
<dbReference type="RefSeq" id="XP_037220510.1">
    <property type="nucleotide sequence ID" value="XM_037362589.1"/>
</dbReference>
<evidence type="ECO:0000313" key="1">
    <source>
        <dbReference type="EMBL" id="KAF7303538.1"/>
    </source>
</evidence>
<dbReference type="Proteomes" id="UP000636479">
    <property type="component" value="Unassembled WGS sequence"/>
</dbReference>
<dbReference type="SUPFAM" id="SSF52047">
    <property type="entry name" value="RNI-like"/>
    <property type="match status" value="1"/>
</dbReference>